<name>A0A0J1HFR8_9GAMM</name>
<dbReference type="PATRIC" id="fig|320778.3.peg.1730"/>
<dbReference type="Gene3D" id="1.10.579.10">
    <property type="entry name" value="DNA Cyclobutane Dipyrimidine Photolyase, subunit A, domain 3"/>
    <property type="match status" value="1"/>
</dbReference>
<dbReference type="Pfam" id="PF04244">
    <property type="entry name" value="DPRP"/>
    <property type="match status" value="1"/>
</dbReference>
<dbReference type="OrthoDB" id="5288100at2"/>
<dbReference type="Gene3D" id="1.10.10.1710">
    <property type="entry name" value="Deoxyribodipyrimidine photolyase-related"/>
    <property type="match status" value="1"/>
</dbReference>
<dbReference type="Gene3D" id="1.25.40.80">
    <property type="match status" value="1"/>
</dbReference>
<comment type="caution">
    <text evidence="1">The sequence shown here is derived from an EMBL/GenBank/DDBJ whole genome shotgun (WGS) entry which is preliminary data.</text>
</comment>
<reference evidence="1 2" key="1">
    <citation type="submission" date="2015-05" db="EMBL/GenBank/DDBJ databases">
        <title>Photobacterium galathea sp. nov.</title>
        <authorList>
            <person name="Machado H."/>
            <person name="Gram L."/>
        </authorList>
    </citation>
    <scope>NUCLEOTIDE SEQUENCE [LARGE SCALE GENOMIC DNA]</scope>
    <source>
        <strain evidence="1 2">DSM 22954</strain>
    </source>
</reference>
<dbReference type="InterPro" id="IPR052551">
    <property type="entry name" value="UV-DNA_repair_photolyase"/>
</dbReference>
<dbReference type="GO" id="GO:0016829">
    <property type="term" value="F:lyase activity"/>
    <property type="evidence" value="ECO:0007669"/>
    <property type="project" value="UniProtKB-KW"/>
</dbReference>
<dbReference type="RefSeq" id="WP_047884636.1">
    <property type="nucleotide sequence ID" value="NZ_CP071326.1"/>
</dbReference>
<dbReference type="Proteomes" id="UP000035909">
    <property type="component" value="Unassembled WGS sequence"/>
</dbReference>
<gene>
    <name evidence="1" type="ORF">ABT57_07975</name>
</gene>
<sequence length="521" mass="60647">MTTPHYQTLRLILGDQLNARHSWFQTKDETVLYLIAELHQETGYVTHHIQKVCAFFAAMQAFAGALQRAGHQVCHLTLDETKEDNDLPDLLLRLIRQHNISTFEFQRPDEYRLYDQLHTFAGELSQLGITCREYDSEHFLLPFSDIADAFPQGKSVLMEHFYRRMRKRFNILMDGDRPIGGKWNYDQQNRQSLKPRDIEAIPTPMVFHNPVTEILARLQRHQVRTIGTCGDTLLWPVNRRQAKQLLTHFCEAGLPFFGRFQDAMTEQSPHAWSLYHSRLSFAMNTKMLHPMQVIRAALEAFEANNAIDIAQAEGFVRQILGWREFVRGIYWGNMPGYKTQNALNAQRKLPDFFWTGNTRMACLRAAIRQSLDFAYAHHIQRLMVTGNFCLLAGIEPDEVDNWYLGIYVDAIEWVEMPNTRGMTQFADNGIVATKPYAASGNYINKMSDHCKNCHYDVKTKTDKNACPLNSLYWYFLERHQSRLTRNPRVGMIYRSWDNRSEDERQAILRHAEHLLANLDAL</sequence>
<dbReference type="Gene3D" id="3.40.50.620">
    <property type="entry name" value="HUPs"/>
    <property type="match status" value="1"/>
</dbReference>
<protein>
    <submittedName>
        <fullName evidence="1">Deoxyribodipyrimidine photolyase</fullName>
    </submittedName>
</protein>
<evidence type="ECO:0000313" key="1">
    <source>
        <dbReference type="EMBL" id="KLV10471.1"/>
    </source>
</evidence>
<dbReference type="PANTHER" id="PTHR38657">
    <property type="entry name" value="SLR1343 PROTEIN"/>
    <property type="match status" value="1"/>
</dbReference>
<dbReference type="PANTHER" id="PTHR38657:SF1">
    <property type="entry name" value="SLR1343 PROTEIN"/>
    <property type="match status" value="1"/>
</dbReference>
<dbReference type="InterPro" id="IPR036134">
    <property type="entry name" value="Crypto/Photolyase_FAD-like_sf"/>
</dbReference>
<dbReference type="InterPro" id="IPR007357">
    <property type="entry name" value="PhrB-like"/>
</dbReference>
<organism evidence="1 2">
    <name type="scientific">Photobacterium ganghwense</name>
    <dbReference type="NCBI Taxonomy" id="320778"/>
    <lineage>
        <taxon>Bacteria</taxon>
        <taxon>Pseudomonadati</taxon>
        <taxon>Pseudomonadota</taxon>
        <taxon>Gammaproteobacteria</taxon>
        <taxon>Vibrionales</taxon>
        <taxon>Vibrionaceae</taxon>
        <taxon>Photobacterium</taxon>
    </lineage>
</organism>
<keyword evidence="1" id="KW-0456">Lyase</keyword>
<dbReference type="InterPro" id="IPR014729">
    <property type="entry name" value="Rossmann-like_a/b/a_fold"/>
</dbReference>
<dbReference type="SUPFAM" id="SSF48173">
    <property type="entry name" value="Cryptochrome/photolyase FAD-binding domain"/>
    <property type="match status" value="1"/>
</dbReference>
<dbReference type="STRING" id="320778.ABT57_07975"/>
<proteinExistence type="predicted"/>
<dbReference type="AlphaFoldDB" id="A0A0J1HFR8"/>
<accession>A0A0J1HFR8</accession>
<dbReference type="EMBL" id="LDOU01000006">
    <property type="protein sequence ID" value="KLV10471.1"/>
    <property type="molecule type" value="Genomic_DNA"/>
</dbReference>
<keyword evidence="2" id="KW-1185">Reference proteome</keyword>
<evidence type="ECO:0000313" key="2">
    <source>
        <dbReference type="Proteomes" id="UP000035909"/>
    </source>
</evidence>